<evidence type="ECO:0000313" key="2">
    <source>
        <dbReference type="Proteomes" id="UP000239156"/>
    </source>
</evidence>
<reference evidence="1" key="1">
    <citation type="submission" date="2017-12" db="EMBL/GenBank/DDBJ databases">
        <title>Gene loss provides genomic basis for host adaptation in cereal stripe rust fungi.</title>
        <authorList>
            <person name="Xia C."/>
        </authorList>
    </citation>
    <scope>NUCLEOTIDE SEQUENCE [LARGE SCALE GENOMIC DNA]</scope>
    <source>
        <strain evidence="1">93-210</strain>
    </source>
</reference>
<dbReference type="VEuPathDB" id="FungiDB:PSHT_04614"/>
<gene>
    <name evidence="1" type="ORF">PSTT_01510</name>
</gene>
<dbReference type="VEuPathDB" id="FungiDB:PSTT_01510"/>
<accession>A0A2S4W379</accession>
<dbReference type="Proteomes" id="UP000239156">
    <property type="component" value="Unassembled WGS sequence"/>
</dbReference>
<sequence length="159" mass="17321">MKPTILCSAAIMIQGAYCESEAPFVCKNNPAKTKPWCARYHKGVAGGASPYYELTPTKGKPKDGNPACPDLATCCKPNFTPGDGKFNDEQYNFFCKNLSRNAEQSNLKHWGNSERGMGHSISDNVNYNGHGSPPRLVRRGGNTVISARLRVRSTPPLSS</sequence>
<organism evidence="1 2">
    <name type="scientific">Puccinia striiformis</name>
    <dbReference type="NCBI Taxonomy" id="27350"/>
    <lineage>
        <taxon>Eukaryota</taxon>
        <taxon>Fungi</taxon>
        <taxon>Dikarya</taxon>
        <taxon>Basidiomycota</taxon>
        <taxon>Pucciniomycotina</taxon>
        <taxon>Pucciniomycetes</taxon>
        <taxon>Pucciniales</taxon>
        <taxon>Pucciniaceae</taxon>
        <taxon>Puccinia</taxon>
    </lineage>
</organism>
<comment type="caution">
    <text evidence="1">The sequence shown here is derived from an EMBL/GenBank/DDBJ whole genome shotgun (WGS) entry which is preliminary data.</text>
</comment>
<dbReference type="AlphaFoldDB" id="A0A2S4W379"/>
<keyword evidence="2" id="KW-1185">Reference proteome</keyword>
<protein>
    <submittedName>
        <fullName evidence="1">Uncharacterized protein</fullName>
    </submittedName>
</protein>
<dbReference type="EMBL" id="PKSL01000008">
    <property type="protein sequence ID" value="POW16243.1"/>
    <property type="molecule type" value="Genomic_DNA"/>
</dbReference>
<name>A0A2S4W379_9BASI</name>
<proteinExistence type="predicted"/>
<evidence type="ECO:0000313" key="1">
    <source>
        <dbReference type="EMBL" id="POW16243.1"/>
    </source>
</evidence>